<dbReference type="EMBL" id="JBHFFA010000005">
    <property type="protein sequence ID" value="KAL2623967.1"/>
    <property type="molecule type" value="Genomic_DNA"/>
</dbReference>
<dbReference type="AlphaFoldDB" id="A0ABD1YB41"/>
<accession>A0ABD1YB41</accession>
<evidence type="ECO:0000313" key="1">
    <source>
        <dbReference type="EMBL" id="KAL2623967.1"/>
    </source>
</evidence>
<sequence length="80" mass="9250">MLNAILAPVRPEHFLHNLLAFYHYTWVAINDPAAPTLDWGDIVEKTVSKQIKALEVYNEATCLGPYLAHLYNHFHEMENE</sequence>
<dbReference type="Proteomes" id="UP001605036">
    <property type="component" value="Unassembled WGS sequence"/>
</dbReference>
<name>A0ABD1YB41_9MARC</name>
<keyword evidence="2" id="KW-1185">Reference proteome</keyword>
<gene>
    <name evidence="1" type="ORF">R1flu_008212</name>
</gene>
<evidence type="ECO:0000313" key="2">
    <source>
        <dbReference type="Proteomes" id="UP001605036"/>
    </source>
</evidence>
<protein>
    <submittedName>
        <fullName evidence="1">Uncharacterized protein</fullName>
    </submittedName>
</protein>
<organism evidence="1 2">
    <name type="scientific">Riccia fluitans</name>
    <dbReference type="NCBI Taxonomy" id="41844"/>
    <lineage>
        <taxon>Eukaryota</taxon>
        <taxon>Viridiplantae</taxon>
        <taxon>Streptophyta</taxon>
        <taxon>Embryophyta</taxon>
        <taxon>Marchantiophyta</taxon>
        <taxon>Marchantiopsida</taxon>
        <taxon>Marchantiidae</taxon>
        <taxon>Marchantiales</taxon>
        <taxon>Ricciaceae</taxon>
        <taxon>Riccia</taxon>
    </lineage>
</organism>
<reference evidence="1 2" key="1">
    <citation type="submission" date="2024-09" db="EMBL/GenBank/DDBJ databases">
        <title>Chromosome-scale assembly of Riccia fluitans.</title>
        <authorList>
            <person name="Paukszto L."/>
            <person name="Sawicki J."/>
            <person name="Karawczyk K."/>
            <person name="Piernik-Szablinska J."/>
            <person name="Szczecinska M."/>
            <person name="Mazdziarz M."/>
        </authorList>
    </citation>
    <scope>NUCLEOTIDE SEQUENCE [LARGE SCALE GENOMIC DNA]</scope>
    <source>
        <strain evidence="1">Rf_01</strain>
        <tissue evidence="1">Aerial parts of the thallus</tissue>
    </source>
</reference>
<comment type="caution">
    <text evidence="1">The sequence shown here is derived from an EMBL/GenBank/DDBJ whole genome shotgun (WGS) entry which is preliminary data.</text>
</comment>
<proteinExistence type="predicted"/>